<dbReference type="Proteomes" id="UP000444721">
    <property type="component" value="Unassembled WGS sequence"/>
</dbReference>
<dbReference type="GeneID" id="68116840"/>
<evidence type="ECO:0000256" key="1">
    <source>
        <dbReference type="ARBA" id="ARBA00008936"/>
    </source>
</evidence>
<dbReference type="SUPFAM" id="SSF52540">
    <property type="entry name" value="P-loop containing nucleoside triphosphate hydrolases"/>
    <property type="match status" value="1"/>
</dbReference>
<dbReference type="RefSeq" id="XP_044556644.1">
    <property type="nucleotide sequence ID" value="XM_044713603.1"/>
</dbReference>
<evidence type="ECO:0000256" key="3">
    <source>
        <dbReference type="ARBA" id="ARBA00023065"/>
    </source>
</evidence>
<comment type="caution">
    <text evidence="5">The sequence shown here is derived from an EMBL/GenBank/DDBJ whole genome shotgun (WGS) entry which is preliminary data.</text>
</comment>
<keyword evidence="6" id="KW-1185">Reference proteome</keyword>
<reference evidence="5 6" key="1">
    <citation type="journal article" date="2019" name="Sci. Rep.">
        <title>Nanopore sequencing improves the draft genome of the human pathogenic amoeba Naegleria fowleri.</title>
        <authorList>
            <person name="Liechti N."/>
            <person name="Schurch N."/>
            <person name="Bruggmann R."/>
            <person name="Wittwer M."/>
        </authorList>
    </citation>
    <scope>NUCLEOTIDE SEQUENCE [LARGE SCALE GENOMIC DNA]</scope>
    <source>
        <strain evidence="5 6">ATCC 30894</strain>
    </source>
</reference>
<dbReference type="VEuPathDB" id="AmoebaDB:FDP41_009625"/>
<gene>
    <name evidence="5" type="ORF">FDP41_009625</name>
</gene>
<accession>A0A6A5BFU1</accession>
<dbReference type="PANTHER" id="PTHR43389:SF4">
    <property type="entry name" value="V-TYPE PROTON ATPASE SUBUNIT B"/>
    <property type="match status" value="1"/>
</dbReference>
<dbReference type="InterPro" id="IPR027417">
    <property type="entry name" value="P-loop_NTPase"/>
</dbReference>
<keyword evidence="2" id="KW-0813">Transport</keyword>
<dbReference type="GO" id="GO:0046961">
    <property type="term" value="F:proton-transporting ATPase activity, rotational mechanism"/>
    <property type="evidence" value="ECO:0007669"/>
    <property type="project" value="TreeGrafter"/>
</dbReference>
<dbReference type="VEuPathDB" id="AmoebaDB:NF0050680"/>
<comment type="similarity">
    <text evidence="1">Belongs to the ATPase alpha/beta chains family.</text>
</comment>
<protein>
    <recommendedName>
        <fullName evidence="4">ATPase F1/V1/A1 complex alpha/beta subunit nucleotide-binding domain-containing protein</fullName>
    </recommendedName>
</protein>
<sequence>MSSTSNVLDHHHHEANKFPFISEEIVKVFTSRNDYDQGFPFMTCRVSNWFQSQQFIPLFFYNHNRSHIESLMFENRQKEPLLLYLRNCRFHSSSLTENNLLYVERCHDTLKLTACHEEDFIGKSFCCRDMESHSFSTGGLSSGNLSDLFLHPLFSDLNPSHIKTVTCHSSIEVFHSCYNPFARVRSNKVILTGISSIDLFSTFYVGQHACISTAKQLSHASLVMKICEQAKIYSPPTTRASDDSHGEIGSKNFQHENENFFDSTPNQELIVVCCMQTFFPSDCQKFKTFFANSLSHRSVYLCNCHTCKNSTYLHHRNNDIPSNTPNSTSLIWTKSTLHDMNDALPFIAMSICEFLAFHCGRNVLLVWYGMEPFFSLYDFYHVGSLRTKCSTLFEKCGMMKGKKGSISALSVIENPNDDHTHKFIDILNGLADCTIALDRYLKMKQIDPPIAVEFCRFRYPSVPSSSETHDEMNYCWNPLNSIRPEVDVVRNIFIKLLNHAKNIYETHVSLSGMVQFTAEEEMLMNFLRGFELEFLSQQDSKKEEDKDDDDHDSNHPCDRACRHFCETMNLACKLLMEFLPLEYLRVIGPIGTIDCCRCWEERWVNVDRFSKMVNVDKREWLFRFLLSKCKDKFIDVKIVVGMSFP</sequence>
<keyword evidence="3" id="KW-0406">Ion transport</keyword>
<dbReference type="GO" id="GO:0005524">
    <property type="term" value="F:ATP binding"/>
    <property type="evidence" value="ECO:0007669"/>
    <property type="project" value="InterPro"/>
</dbReference>
<dbReference type="OrthoDB" id="1735853at2759"/>
<proteinExistence type="inferred from homology"/>
<evidence type="ECO:0000313" key="5">
    <source>
        <dbReference type="EMBL" id="KAF0971929.1"/>
    </source>
</evidence>
<dbReference type="PANTHER" id="PTHR43389">
    <property type="entry name" value="V-TYPE PROTON ATPASE SUBUNIT B"/>
    <property type="match status" value="1"/>
</dbReference>
<dbReference type="InterPro" id="IPR022879">
    <property type="entry name" value="V-ATPase_su_B/beta"/>
</dbReference>
<dbReference type="InterPro" id="IPR000194">
    <property type="entry name" value="ATPase_F1/V1/A1_a/bsu_nucl-bd"/>
</dbReference>
<evidence type="ECO:0000313" key="6">
    <source>
        <dbReference type="Proteomes" id="UP000444721"/>
    </source>
</evidence>
<feature type="domain" description="ATPase F1/V1/A1 complex alpha/beta subunit nucleotide-binding" evidence="4">
    <location>
        <begin position="383"/>
        <end position="452"/>
    </location>
</feature>
<organism evidence="5 6">
    <name type="scientific">Naegleria fowleri</name>
    <name type="common">Brain eating amoeba</name>
    <dbReference type="NCBI Taxonomy" id="5763"/>
    <lineage>
        <taxon>Eukaryota</taxon>
        <taxon>Discoba</taxon>
        <taxon>Heterolobosea</taxon>
        <taxon>Tetramitia</taxon>
        <taxon>Eutetramitia</taxon>
        <taxon>Vahlkampfiidae</taxon>
        <taxon>Naegleria</taxon>
    </lineage>
</organism>
<dbReference type="AlphaFoldDB" id="A0A6A5BFU1"/>
<dbReference type="Gene3D" id="3.40.50.12240">
    <property type="match status" value="2"/>
</dbReference>
<dbReference type="Pfam" id="PF00006">
    <property type="entry name" value="ATP-synt_ab"/>
    <property type="match status" value="1"/>
</dbReference>
<evidence type="ECO:0000256" key="2">
    <source>
        <dbReference type="ARBA" id="ARBA00022448"/>
    </source>
</evidence>
<dbReference type="EMBL" id="VFQX01000072">
    <property type="protein sequence ID" value="KAF0971929.1"/>
    <property type="molecule type" value="Genomic_DNA"/>
</dbReference>
<name>A0A6A5BFU1_NAEFO</name>
<dbReference type="VEuPathDB" id="AmoebaDB:NfTy_086900"/>
<evidence type="ECO:0000259" key="4">
    <source>
        <dbReference type="Pfam" id="PF00006"/>
    </source>
</evidence>
<dbReference type="GO" id="GO:0007035">
    <property type="term" value="P:vacuolar acidification"/>
    <property type="evidence" value="ECO:0007669"/>
    <property type="project" value="TreeGrafter"/>
</dbReference>